<evidence type="ECO:0000256" key="1">
    <source>
        <dbReference type="ARBA" id="ARBA00004173"/>
    </source>
</evidence>
<proteinExistence type="inferred from homology"/>
<dbReference type="PANTHER" id="PTHR15909">
    <property type="entry name" value="39S RIBOSOMAL PROTEIN L35, MITOCHONDRIAL"/>
    <property type="match status" value="1"/>
</dbReference>
<dbReference type="GO" id="GO:1990904">
    <property type="term" value="C:ribonucleoprotein complex"/>
    <property type="evidence" value="ECO:0007669"/>
    <property type="project" value="UniProtKB-KW"/>
</dbReference>
<dbReference type="GO" id="GO:0005840">
    <property type="term" value="C:ribosome"/>
    <property type="evidence" value="ECO:0007669"/>
    <property type="project" value="UniProtKB-KW"/>
</dbReference>
<keyword evidence="5" id="KW-0496">Mitochondrion</keyword>
<evidence type="ECO:0000256" key="2">
    <source>
        <dbReference type="ARBA" id="ARBA00006598"/>
    </source>
</evidence>
<keyword evidence="3" id="KW-0809">Transit peptide</keyword>
<dbReference type="PANTHER" id="PTHR15909:SF0">
    <property type="entry name" value="LARGE RIBOSOMAL SUBUNIT PROTEIN BL35M"/>
    <property type="match status" value="1"/>
</dbReference>
<dbReference type="InterPro" id="IPR019338">
    <property type="entry name" value="Ribosomal_bL35m"/>
</dbReference>
<name>A0A3S1B9P6_ELYCH</name>
<protein>
    <recommendedName>
        <fullName evidence="7">Large ribosomal subunit protein bL35m</fullName>
    </recommendedName>
    <alternativeName>
        <fullName evidence="8">39S ribosomal protein L35, mitochondrial</fullName>
    </alternativeName>
</protein>
<keyword evidence="6" id="KW-0687">Ribonucleoprotein</keyword>
<accession>A0A3S1B9P6</accession>
<dbReference type="GO" id="GO:0005739">
    <property type="term" value="C:mitochondrion"/>
    <property type="evidence" value="ECO:0007669"/>
    <property type="project" value="UniProtKB-SubCell"/>
</dbReference>
<evidence type="ECO:0000313" key="10">
    <source>
        <dbReference type="Proteomes" id="UP000271974"/>
    </source>
</evidence>
<dbReference type="EMBL" id="RQTK01000508">
    <property type="protein sequence ID" value="RUS78457.1"/>
    <property type="molecule type" value="Genomic_DNA"/>
</dbReference>
<keyword evidence="4" id="KW-0689">Ribosomal protein</keyword>
<dbReference type="InterPro" id="IPR021137">
    <property type="entry name" value="Ribosomal_bL35-like"/>
</dbReference>
<dbReference type="STRING" id="188477.A0A3S1B9P6"/>
<dbReference type="SUPFAM" id="SSF143034">
    <property type="entry name" value="L35p-like"/>
    <property type="match status" value="1"/>
</dbReference>
<evidence type="ECO:0000256" key="7">
    <source>
        <dbReference type="ARBA" id="ARBA00035273"/>
    </source>
</evidence>
<keyword evidence="10" id="KW-1185">Reference proteome</keyword>
<evidence type="ECO:0000256" key="6">
    <source>
        <dbReference type="ARBA" id="ARBA00023274"/>
    </source>
</evidence>
<evidence type="ECO:0000256" key="5">
    <source>
        <dbReference type="ARBA" id="ARBA00023128"/>
    </source>
</evidence>
<organism evidence="9 10">
    <name type="scientific">Elysia chlorotica</name>
    <name type="common">Eastern emerald elysia</name>
    <name type="synonym">Sea slug</name>
    <dbReference type="NCBI Taxonomy" id="188477"/>
    <lineage>
        <taxon>Eukaryota</taxon>
        <taxon>Metazoa</taxon>
        <taxon>Spiralia</taxon>
        <taxon>Lophotrochozoa</taxon>
        <taxon>Mollusca</taxon>
        <taxon>Gastropoda</taxon>
        <taxon>Heterobranchia</taxon>
        <taxon>Euthyneura</taxon>
        <taxon>Panpulmonata</taxon>
        <taxon>Sacoglossa</taxon>
        <taxon>Placobranchoidea</taxon>
        <taxon>Plakobranchidae</taxon>
        <taxon>Elysia</taxon>
    </lineage>
</organism>
<dbReference type="Pfam" id="PF01632">
    <property type="entry name" value="Ribosomal_L35p"/>
    <property type="match status" value="1"/>
</dbReference>
<evidence type="ECO:0000256" key="8">
    <source>
        <dbReference type="ARBA" id="ARBA00035418"/>
    </source>
</evidence>
<dbReference type="AlphaFoldDB" id="A0A3S1B9P6"/>
<gene>
    <name evidence="9" type="ORF">EGW08_013780</name>
</gene>
<reference evidence="9 10" key="1">
    <citation type="submission" date="2019-01" db="EMBL/GenBank/DDBJ databases">
        <title>A draft genome assembly of the solar-powered sea slug Elysia chlorotica.</title>
        <authorList>
            <person name="Cai H."/>
            <person name="Li Q."/>
            <person name="Fang X."/>
            <person name="Li J."/>
            <person name="Curtis N.E."/>
            <person name="Altenburger A."/>
            <person name="Shibata T."/>
            <person name="Feng M."/>
            <person name="Maeda T."/>
            <person name="Schwartz J.A."/>
            <person name="Shigenobu S."/>
            <person name="Lundholm N."/>
            <person name="Nishiyama T."/>
            <person name="Yang H."/>
            <person name="Hasebe M."/>
            <person name="Li S."/>
            <person name="Pierce S.K."/>
            <person name="Wang J."/>
        </authorList>
    </citation>
    <scope>NUCLEOTIDE SEQUENCE [LARGE SCALE GENOMIC DNA]</scope>
    <source>
        <strain evidence="9">EC2010</strain>
        <tissue evidence="9">Whole organism of an adult</tissue>
    </source>
</reference>
<evidence type="ECO:0000313" key="9">
    <source>
        <dbReference type="EMBL" id="RUS78457.1"/>
    </source>
</evidence>
<dbReference type="Proteomes" id="UP000271974">
    <property type="component" value="Unassembled WGS sequence"/>
</dbReference>
<dbReference type="InterPro" id="IPR037229">
    <property type="entry name" value="Ribosomal_bL35_sf"/>
</dbReference>
<evidence type="ECO:0000256" key="3">
    <source>
        <dbReference type="ARBA" id="ARBA00022946"/>
    </source>
</evidence>
<comment type="similarity">
    <text evidence="2">Belongs to the bacterial ribosomal protein bL35 family.</text>
</comment>
<comment type="subcellular location">
    <subcellularLocation>
        <location evidence="1">Mitochondrion</location>
    </subcellularLocation>
</comment>
<evidence type="ECO:0000256" key="4">
    <source>
        <dbReference type="ARBA" id="ARBA00022980"/>
    </source>
</evidence>
<sequence>MAVSLTKSFAGLCIQAGNAIRSISHTQISCEGGILQLYRSFSALQIKGLENGNRESEWLSKSNLHTSSACMTTPELKEWREHRIIDRFYRLPWGGWIRTRGGRRKGLYKKVPRHRWQLQQHIFCNYHQNKLLDTLVAPKWKEPKYFADSPYEPYFQRTNSYWQPNNKKFYP</sequence>
<comment type="caution">
    <text evidence="9">The sequence shown here is derived from an EMBL/GenBank/DDBJ whole genome shotgun (WGS) entry which is preliminary data.</text>
</comment>
<dbReference type="OrthoDB" id="5847109at2759"/>